<evidence type="ECO:0000313" key="3">
    <source>
        <dbReference type="CGD" id="CAL0000160086"/>
    </source>
</evidence>
<dbReference type="HOGENOM" id="CLU_077705_0_0_1"/>
<reference evidence="4 5" key="1">
    <citation type="journal article" date="2009" name="Genome Res.">
        <title>Comparative genomics of the fungal pathogens Candida dubliniensis and Candida albicans.</title>
        <authorList>
            <person name="Jackson A.P."/>
            <person name="Gamble J.A."/>
            <person name="Yeomans T."/>
            <person name="Moran G.P."/>
            <person name="Saunders D."/>
            <person name="Harris D."/>
            <person name="Aslett M."/>
            <person name="Barrell J.F."/>
            <person name="Butler G."/>
            <person name="Citiulo F."/>
            <person name="Coleman D.C."/>
            <person name="de Groot P.W.J."/>
            <person name="Goodwin T.J."/>
            <person name="Quail M.A."/>
            <person name="McQuillan J."/>
            <person name="Munro C.A."/>
            <person name="Pain A."/>
            <person name="Poulter R.T."/>
            <person name="Rajandream M.A."/>
            <person name="Renauld H."/>
            <person name="Spiering M.J."/>
            <person name="Tivey A."/>
            <person name="Gow N.A.R."/>
            <person name="Barrell B."/>
            <person name="Sullivan D.J."/>
            <person name="Berriman M."/>
        </authorList>
    </citation>
    <scope>NUCLEOTIDE SEQUENCE [LARGE SCALE GENOMIC DNA]</scope>
    <source>
        <strain evidence="5">CD36 / ATCC MYA-646 / CBS 7987 / NCPF 3949 / NRRL Y-17841</strain>
    </source>
</reference>
<keyword evidence="2" id="KW-1133">Transmembrane helix</keyword>
<keyword evidence="2" id="KW-0472">Membrane</keyword>
<dbReference type="VEuPathDB" id="FungiDB:CD36_60970"/>
<sequence>MIRNSIKSIKFNPIVVSRTTRFVHSSSRTFAKGDSSTIDSYRLPSQTSINEWEFKYDFIPKTSEPKVPPLTKEAVKQDIAHEKAKSVEREMFAKESNSSIKVEANDAKVVHGGESVTAEPVLKEDTGSAPIDVSKPNINSTKPKKSANHEKYVQSSINPDINSGNVVNLSEGEVDHKTESVDKQSPVVEDIEHDNLTNQGETKKESSGAGLGIFALLGLGGAGYYYYSSTSKE</sequence>
<keyword evidence="2" id="KW-0812">Transmembrane</keyword>
<evidence type="ECO:0000313" key="4">
    <source>
        <dbReference type="EMBL" id="CAX41039.1"/>
    </source>
</evidence>
<dbReference type="CGD" id="CAL0000160086">
    <property type="gene designation" value="Cd36_60970"/>
</dbReference>
<gene>
    <name evidence="3" type="ordered locus">Cd36_60970</name>
    <name evidence="4" type="ORF">CD36_60970</name>
</gene>
<protein>
    <submittedName>
        <fullName evidence="4">Uncharacterized protein</fullName>
    </submittedName>
</protein>
<evidence type="ECO:0000256" key="2">
    <source>
        <dbReference type="SAM" id="Phobius"/>
    </source>
</evidence>
<dbReference type="Proteomes" id="UP000002605">
    <property type="component" value="Chromosome 6"/>
</dbReference>
<name>B9WIH4_CANDC</name>
<dbReference type="RefSeq" id="XP_002420886.1">
    <property type="nucleotide sequence ID" value="XM_002420841.1"/>
</dbReference>
<evidence type="ECO:0000313" key="5">
    <source>
        <dbReference type="Proteomes" id="UP000002605"/>
    </source>
</evidence>
<feature type="region of interest" description="Disordered" evidence="1">
    <location>
        <begin position="125"/>
        <end position="149"/>
    </location>
</feature>
<dbReference type="eggNOG" id="ENOG502T41C">
    <property type="taxonomic scope" value="Eukaryota"/>
</dbReference>
<keyword evidence="5" id="KW-1185">Reference proteome</keyword>
<dbReference type="KEGG" id="cdu:CD36_60970"/>
<organism evidence="4 5">
    <name type="scientific">Candida dubliniensis (strain CD36 / ATCC MYA-646 / CBS 7987 / NCPF 3949 / NRRL Y-17841)</name>
    <name type="common">Yeast</name>
    <dbReference type="NCBI Taxonomy" id="573826"/>
    <lineage>
        <taxon>Eukaryota</taxon>
        <taxon>Fungi</taxon>
        <taxon>Dikarya</taxon>
        <taxon>Ascomycota</taxon>
        <taxon>Saccharomycotina</taxon>
        <taxon>Pichiomycetes</taxon>
        <taxon>Debaryomycetaceae</taxon>
        <taxon>Candida/Lodderomyces clade</taxon>
        <taxon>Candida</taxon>
    </lineage>
</organism>
<feature type="region of interest" description="Disordered" evidence="1">
    <location>
        <begin position="172"/>
        <end position="207"/>
    </location>
</feature>
<dbReference type="AlphaFoldDB" id="B9WIH4"/>
<dbReference type="GeneID" id="8048762"/>
<evidence type="ECO:0000256" key="1">
    <source>
        <dbReference type="SAM" id="MobiDB-lite"/>
    </source>
</evidence>
<feature type="transmembrane region" description="Helical" evidence="2">
    <location>
        <begin position="208"/>
        <end position="227"/>
    </location>
</feature>
<dbReference type="EMBL" id="FM992693">
    <property type="protein sequence ID" value="CAX41039.1"/>
    <property type="molecule type" value="Genomic_DNA"/>
</dbReference>
<proteinExistence type="predicted"/>
<feature type="compositionally biased region" description="Basic and acidic residues" evidence="1">
    <location>
        <begin position="173"/>
        <end position="182"/>
    </location>
</feature>
<accession>B9WIH4</accession>
<dbReference type="OrthoDB" id="4084695at2759"/>